<gene>
    <name evidence="2" type="ORF">RUM43_000551</name>
</gene>
<accession>A0AAN8SE44</accession>
<evidence type="ECO:0000313" key="3">
    <source>
        <dbReference type="Proteomes" id="UP001372834"/>
    </source>
</evidence>
<reference evidence="2 3" key="1">
    <citation type="submission" date="2023-10" db="EMBL/GenBank/DDBJ databases">
        <title>Genomes of two closely related lineages of the louse Polyplax serrata with different host specificities.</title>
        <authorList>
            <person name="Martinu J."/>
            <person name="Tarabai H."/>
            <person name="Stefka J."/>
            <person name="Hypsa V."/>
        </authorList>
    </citation>
    <scope>NUCLEOTIDE SEQUENCE [LARGE SCALE GENOMIC DNA]</scope>
    <source>
        <strain evidence="2">HR10_N</strain>
    </source>
</reference>
<dbReference type="AlphaFoldDB" id="A0AAN8SE44"/>
<evidence type="ECO:0000313" key="2">
    <source>
        <dbReference type="EMBL" id="KAK6644284.1"/>
    </source>
</evidence>
<organism evidence="2 3">
    <name type="scientific">Polyplax serrata</name>
    <name type="common">Common mouse louse</name>
    <dbReference type="NCBI Taxonomy" id="468196"/>
    <lineage>
        <taxon>Eukaryota</taxon>
        <taxon>Metazoa</taxon>
        <taxon>Ecdysozoa</taxon>
        <taxon>Arthropoda</taxon>
        <taxon>Hexapoda</taxon>
        <taxon>Insecta</taxon>
        <taxon>Pterygota</taxon>
        <taxon>Neoptera</taxon>
        <taxon>Paraneoptera</taxon>
        <taxon>Psocodea</taxon>
        <taxon>Troctomorpha</taxon>
        <taxon>Phthiraptera</taxon>
        <taxon>Anoplura</taxon>
        <taxon>Polyplacidae</taxon>
        <taxon>Polyplax</taxon>
    </lineage>
</organism>
<protein>
    <submittedName>
        <fullName evidence="2">Uncharacterized protein</fullName>
    </submittedName>
</protein>
<dbReference type="EMBL" id="JAWJWE010000001">
    <property type="protein sequence ID" value="KAK6644284.1"/>
    <property type="molecule type" value="Genomic_DNA"/>
</dbReference>
<feature type="compositionally biased region" description="Basic and acidic residues" evidence="1">
    <location>
        <begin position="1"/>
        <end position="14"/>
    </location>
</feature>
<proteinExistence type="predicted"/>
<sequence>MKRRRRDEEGHFEDGQLPGVYQGRGTAAAGAAQEEEEDDYLKYGKEGATTESCSKMAGRL</sequence>
<comment type="caution">
    <text evidence="2">The sequence shown here is derived from an EMBL/GenBank/DDBJ whole genome shotgun (WGS) entry which is preliminary data.</text>
</comment>
<name>A0AAN8SE44_POLSC</name>
<evidence type="ECO:0000256" key="1">
    <source>
        <dbReference type="SAM" id="MobiDB-lite"/>
    </source>
</evidence>
<dbReference type="Proteomes" id="UP001372834">
    <property type="component" value="Unassembled WGS sequence"/>
</dbReference>
<feature type="region of interest" description="Disordered" evidence="1">
    <location>
        <begin position="1"/>
        <end position="37"/>
    </location>
</feature>